<name>A0A8S9TCX0_9CYAN</name>
<reference evidence="1" key="1">
    <citation type="journal article" date="2015" name="Genome Announc.">
        <title>Draft Genome Sequence of Tolypothrix boutellei Strain VB521301.</title>
        <authorList>
            <person name="Chandrababunaidu M.M."/>
            <person name="Singh D."/>
            <person name="Sen D."/>
            <person name="Bhan S."/>
            <person name="Das S."/>
            <person name="Gupta A."/>
            <person name="Adhikary S.P."/>
            <person name="Tripathy S."/>
        </authorList>
    </citation>
    <scope>NUCLEOTIDE SEQUENCE</scope>
    <source>
        <strain evidence="1">VB521301</strain>
    </source>
</reference>
<dbReference type="OrthoDB" id="459685at2"/>
<organism evidence="1 2">
    <name type="scientific">Tolypothrix bouteillei VB521301</name>
    <dbReference type="NCBI Taxonomy" id="1479485"/>
    <lineage>
        <taxon>Bacteria</taxon>
        <taxon>Bacillati</taxon>
        <taxon>Cyanobacteriota</taxon>
        <taxon>Cyanophyceae</taxon>
        <taxon>Nostocales</taxon>
        <taxon>Tolypothrichaceae</taxon>
        <taxon>Tolypothrix</taxon>
    </lineage>
</organism>
<dbReference type="Proteomes" id="UP000029738">
    <property type="component" value="Unassembled WGS sequence"/>
</dbReference>
<evidence type="ECO:0000313" key="1">
    <source>
        <dbReference type="EMBL" id="KAF3889472.1"/>
    </source>
</evidence>
<dbReference type="AlphaFoldDB" id="A0A8S9TCX0"/>
<comment type="caution">
    <text evidence="1">The sequence shown here is derived from an EMBL/GenBank/DDBJ whole genome shotgun (WGS) entry which is preliminary data.</text>
</comment>
<keyword evidence="2" id="KW-1185">Reference proteome</keyword>
<proteinExistence type="predicted"/>
<reference evidence="1" key="2">
    <citation type="submission" date="2019-11" db="EMBL/GenBank/DDBJ databases">
        <title>Improved Assembly of Tolypothrix boutellei genome.</title>
        <authorList>
            <person name="Sarangi A.N."/>
            <person name="Mukherjee M."/>
            <person name="Ghosh S."/>
            <person name="Singh D."/>
            <person name="Das A."/>
            <person name="Kant S."/>
            <person name="Prusty A."/>
            <person name="Tripathy S."/>
        </authorList>
    </citation>
    <scope>NUCLEOTIDE SEQUENCE</scope>
    <source>
        <strain evidence="1">VB521301</strain>
    </source>
</reference>
<protein>
    <submittedName>
        <fullName evidence="1">Uncharacterized protein</fullName>
    </submittedName>
</protein>
<dbReference type="RefSeq" id="WP_137986570.1">
    <property type="nucleotide sequence ID" value="NZ_JHEG04000001.1"/>
</dbReference>
<dbReference type="EMBL" id="JHEG04000001">
    <property type="protein sequence ID" value="KAF3889472.1"/>
    <property type="molecule type" value="Genomic_DNA"/>
</dbReference>
<sequence length="391" mass="45139">MESSESNDIDLDIVIPSRILFPTMVYSIPQNQLEVNAPIKLNVRVVQKNSNSLTLNRFQPFIPELLTPDGQILPGDLIREEVVINDRQNRLFGFNQRKEFKWWRIRHNAATLFSLKAKLFWQNSSLKLKITTLPDDNQSSVSPKYFWYFDVLEAKTYQLRFILNIDGETTLSGESDIGQQSTAPHPPSEMLATPWLNLRLVQPLSTDNCAVEVDGVLFKIEMPESVLNIPPRWWNIPFLGTRNKTDVKLGIRITNNTSTALRFYQAGSIEVTLISDDGQEINSTSEPIRLIHKKFNYYLLQPGENALINLDGMLFWDSGQLQLAIPNKSRNYFDGKGAFDYFLDLKPGKSYQIQLRYRVSERAKLVEEELLEKIWTGWIALPFIEFRLSNY</sequence>
<gene>
    <name evidence="1" type="ORF">DA73_0400031310</name>
</gene>
<accession>A0A8S9TCX0</accession>
<evidence type="ECO:0000313" key="2">
    <source>
        <dbReference type="Proteomes" id="UP000029738"/>
    </source>
</evidence>